<dbReference type="InterPro" id="IPR016162">
    <property type="entry name" value="Ald_DH_N"/>
</dbReference>
<feature type="active site" evidence="5">
    <location>
        <position position="245"/>
    </location>
</feature>
<evidence type="ECO:0000256" key="1">
    <source>
        <dbReference type="ARBA" id="ARBA00009986"/>
    </source>
</evidence>
<evidence type="ECO:0000256" key="2">
    <source>
        <dbReference type="ARBA" id="ARBA00023002"/>
    </source>
</evidence>
<dbReference type="FunFam" id="3.40.309.10:FF:000003">
    <property type="entry name" value="Aldehyde dehydrogenase"/>
    <property type="match status" value="1"/>
</dbReference>
<protein>
    <recommendedName>
        <fullName evidence="4">Aldehyde dehydrogenase</fullName>
    </recommendedName>
</protein>
<gene>
    <name evidence="9" type="ORF">SAMN02910350_01563</name>
</gene>
<evidence type="ECO:0000256" key="7">
    <source>
        <dbReference type="RuleBase" id="RU003345"/>
    </source>
</evidence>
<dbReference type="GO" id="GO:0004029">
    <property type="term" value="F:aldehyde dehydrogenase (NAD+) activity"/>
    <property type="evidence" value="ECO:0007669"/>
    <property type="project" value="TreeGrafter"/>
</dbReference>
<dbReference type="InterPro" id="IPR012394">
    <property type="entry name" value="Aldehyde_DH_NAD(P)"/>
</dbReference>
<dbReference type="RefSeq" id="WP_090162536.1">
    <property type="nucleotide sequence ID" value="NZ_FMWK01000006.1"/>
</dbReference>
<dbReference type="GO" id="GO:0005737">
    <property type="term" value="C:cytoplasm"/>
    <property type="evidence" value="ECO:0007669"/>
    <property type="project" value="TreeGrafter"/>
</dbReference>
<evidence type="ECO:0000313" key="9">
    <source>
        <dbReference type="EMBL" id="SCZ78975.1"/>
    </source>
</evidence>
<proteinExistence type="inferred from homology"/>
<evidence type="ECO:0000256" key="3">
    <source>
        <dbReference type="ARBA" id="ARBA00023027"/>
    </source>
</evidence>
<evidence type="ECO:0000256" key="5">
    <source>
        <dbReference type="PIRSR" id="PIRSR036492-1"/>
    </source>
</evidence>
<dbReference type="Pfam" id="PF00171">
    <property type="entry name" value="Aldedh"/>
    <property type="match status" value="1"/>
</dbReference>
<accession>A0A1G5RXW3</accession>
<dbReference type="Proteomes" id="UP000199428">
    <property type="component" value="Unassembled WGS sequence"/>
</dbReference>
<dbReference type="InterPro" id="IPR016161">
    <property type="entry name" value="Ald_DH/histidinol_DH"/>
</dbReference>
<comment type="similarity">
    <text evidence="1 4 7">Belongs to the aldehyde dehydrogenase family.</text>
</comment>
<dbReference type="Gene3D" id="3.40.309.10">
    <property type="entry name" value="Aldehyde Dehydrogenase, Chain A, domain 2"/>
    <property type="match status" value="1"/>
</dbReference>
<dbReference type="PANTHER" id="PTHR43570">
    <property type="entry name" value="ALDEHYDE DEHYDROGENASE"/>
    <property type="match status" value="1"/>
</dbReference>
<evidence type="ECO:0000259" key="8">
    <source>
        <dbReference type="Pfam" id="PF00171"/>
    </source>
</evidence>
<keyword evidence="3" id="KW-0520">NAD</keyword>
<dbReference type="FunFam" id="3.40.605.10:FF:000004">
    <property type="entry name" value="Aldehyde dehydrogenase"/>
    <property type="match status" value="1"/>
</dbReference>
<keyword evidence="2 4" id="KW-0560">Oxidoreductase</keyword>
<dbReference type="PIRSF" id="PIRSF036492">
    <property type="entry name" value="ALDH"/>
    <property type="match status" value="1"/>
</dbReference>
<dbReference type="InterPro" id="IPR016163">
    <property type="entry name" value="Ald_DH_C"/>
</dbReference>
<dbReference type="PANTHER" id="PTHR43570:SF16">
    <property type="entry name" value="ALDEHYDE DEHYDROGENASE TYPE III, ISOFORM Q"/>
    <property type="match status" value="1"/>
</dbReference>
<dbReference type="EMBL" id="FMWK01000006">
    <property type="protein sequence ID" value="SCZ78975.1"/>
    <property type="molecule type" value="Genomic_DNA"/>
</dbReference>
<dbReference type="SUPFAM" id="SSF53720">
    <property type="entry name" value="ALDH-like"/>
    <property type="match status" value="1"/>
</dbReference>
<organism evidence="9 10">
    <name type="scientific">Pseudobutyrivibrio xylanivorans</name>
    <dbReference type="NCBI Taxonomy" id="185007"/>
    <lineage>
        <taxon>Bacteria</taxon>
        <taxon>Bacillati</taxon>
        <taxon>Bacillota</taxon>
        <taxon>Clostridia</taxon>
        <taxon>Lachnospirales</taxon>
        <taxon>Lachnospiraceae</taxon>
        <taxon>Pseudobutyrivibrio</taxon>
    </lineage>
</organism>
<evidence type="ECO:0000256" key="4">
    <source>
        <dbReference type="PIRNR" id="PIRNR036492"/>
    </source>
</evidence>
<feature type="active site" evidence="5 6">
    <location>
        <position position="211"/>
    </location>
</feature>
<sequence length="459" mass="51664">MKERSIKEIVQLQTKFFRSGSTRDIEYRKQMLTKLEEGIRAHENDLYEAFQEDLGKSKAESYMAEIAQVLGELGYIRKHLRKWAKPKKAPATSGTFPGKSRIYMEPYGVVLVLAPWNYPVFLAFSPVIGAIAVGNTVVLKCSKSSPNCARVIRQIISESLPTELCYPTEAEIGYDEVLDQDYQYIFFTGSPRVGKQIMETASKRLIPVSLELGGKSPCIVTDSANIKLAAKRIIWGKLLNAGQTCISIDYILVDRKVKDTLVLELKAEIDRTYGAPLMNNDYPKIVSDHHFNRLMNLIEEERKLGKVIGGDGLASKRKIEPAIVTEADFTHPSMEEEIFGPILPVIAYDNLDEAVEEVNDRPHPLATYIFTEDASLAKSLIKRLPFGGGCVNDTILHIANHHMPFGGVGNSGMGNYHGYYSFRTFTHEKSVFWGSTKIDVPIRYGPLDDKKWQFLKKFI</sequence>
<dbReference type="GO" id="GO:0006081">
    <property type="term" value="P:aldehyde metabolic process"/>
    <property type="evidence" value="ECO:0007669"/>
    <property type="project" value="InterPro"/>
</dbReference>
<dbReference type="Gene3D" id="3.40.605.10">
    <property type="entry name" value="Aldehyde Dehydrogenase, Chain A, domain 1"/>
    <property type="match status" value="1"/>
</dbReference>
<dbReference type="CDD" id="cd07136">
    <property type="entry name" value="ALDH_YwdH-P39616"/>
    <property type="match status" value="1"/>
</dbReference>
<name>A0A1G5RXW3_PSEXY</name>
<dbReference type="InterPro" id="IPR029510">
    <property type="entry name" value="Ald_DH_CS_GLU"/>
</dbReference>
<feature type="domain" description="Aldehyde dehydrogenase" evidence="8">
    <location>
        <begin position="4"/>
        <end position="431"/>
    </location>
</feature>
<dbReference type="AlphaFoldDB" id="A0A1G5RXW3"/>
<dbReference type="InterPro" id="IPR015590">
    <property type="entry name" value="Aldehyde_DH_dom"/>
</dbReference>
<evidence type="ECO:0000256" key="6">
    <source>
        <dbReference type="PROSITE-ProRule" id="PRU10007"/>
    </source>
</evidence>
<reference evidence="9 10" key="1">
    <citation type="submission" date="2016-10" db="EMBL/GenBank/DDBJ databases">
        <authorList>
            <person name="de Groot N.N."/>
        </authorList>
    </citation>
    <scope>NUCLEOTIDE SEQUENCE [LARGE SCALE GENOMIC DNA]</scope>
    <source>
        <strain evidence="9 10">DSM 10317</strain>
    </source>
</reference>
<evidence type="ECO:0000313" key="10">
    <source>
        <dbReference type="Proteomes" id="UP000199428"/>
    </source>
</evidence>
<dbReference type="PROSITE" id="PS00687">
    <property type="entry name" value="ALDEHYDE_DEHYDR_GLU"/>
    <property type="match status" value="1"/>
</dbReference>